<dbReference type="AlphaFoldDB" id="A0A923E9H5"/>
<dbReference type="GO" id="GO:0005886">
    <property type="term" value="C:plasma membrane"/>
    <property type="evidence" value="ECO:0007669"/>
    <property type="project" value="UniProtKB-SubCell"/>
</dbReference>
<feature type="domain" description="Peptidase M50" evidence="14">
    <location>
        <begin position="130"/>
        <end position="184"/>
    </location>
</feature>
<keyword evidence="6 13" id="KW-0812">Transmembrane</keyword>
<keyword evidence="7" id="KW-0479">Metal-binding</keyword>
<keyword evidence="5 15" id="KW-0645">Protease</keyword>
<feature type="transmembrane region" description="Helical" evidence="13">
    <location>
        <begin position="126"/>
        <end position="150"/>
    </location>
</feature>
<keyword evidence="11" id="KW-0482">Metalloprotease</keyword>
<feature type="transmembrane region" description="Helical" evidence="13">
    <location>
        <begin position="179"/>
        <end position="198"/>
    </location>
</feature>
<evidence type="ECO:0000256" key="6">
    <source>
        <dbReference type="ARBA" id="ARBA00022692"/>
    </source>
</evidence>
<dbReference type="PANTHER" id="PTHR35864:SF1">
    <property type="entry name" value="ZINC METALLOPROTEASE YWHC-RELATED"/>
    <property type="match status" value="1"/>
</dbReference>
<dbReference type="GO" id="GO:0008237">
    <property type="term" value="F:metallopeptidase activity"/>
    <property type="evidence" value="ECO:0007669"/>
    <property type="project" value="UniProtKB-KW"/>
</dbReference>
<comment type="cofactor">
    <cofactor evidence="1">
        <name>Zn(2+)</name>
        <dbReference type="ChEBI" id="CHEBI:29105"/>
    </cofactor>
</comment>
<feature type="transmembrane region" description="Helical" evidence="13">
    <location>
        <begin position="52"/>
        <end position="71"/>
    </location>
</feature>
<comment type="similarity">
    <text evidence="3">Belongs to the peptidase M50B family.</text>
</comment>
<dbReference type="InterPro" id="IPR044537">
    <property type="entry name" value="Rip2-like"/>
</dbReference>
<keyword evidence="12 13" id="KW-0472">Membrane</keyword>
<evidence type="ECO:0000256" key="9">
    <source>
        <dbReference type="ARBA" id="ARBA00022833"/>
    </source>
</evidence>
<evidence type="ECO:0000313" key="16">
    <source>
        <dbReference type="Proteomes" id="UP000563151"/>
    </source>
</evidence>
<evidence type="ECO:0000256" key="3">
    <source>
        <dbReference type="ARBA" id="ARBA00007931"/>
    </source>
</evidence>
<keyword evidence="4" id="KW-1003">Cell membrane</keyword>
<keyword evidence="10 13" id="KW-1133">Transmembrane helix</keyword>
<feature type="transmembrane region" description="Helical" evidence="13">
    <location>
        <begin position="12"/>
        <end position="32"/>
    </location>
</feature>
<evidence type="ECO:0000256" key="8">
    <source>
        <dbReference type="ARBA" id="ARBA00022801"/>
    </source>
</evidence>
<evidence type="ECO:0000313" key="15">
    <source>
        <dbReference type="EMBL" id="MBC2397702.1"/>
    </source>
</evidence>
<evidence type="ECO:0000256" key="13">
    <source>
        <dbReference type="SAM" id="Phobius"/>
    </source>
</evidence>
<evidence type="ECO:0000256" key="12">
    <source>
        <dbReference type="ARBA" id="ARBA00023136"/>
    </source>
</evidence>
<evidence type="ECO:0000256" key="2">
    <source>
        <dbReference type="ARBA" id="ARBA00004651"/>
    </source>
</evidence>
<organism evidence="15 16">
    <name type="scientific">Clostridium tetanomorphum</name>
    <dbReference type="NCBI Taxonomy" id="1553"/>
    <lineage>
        <taxon>Bacteria</taxon>
        <taxon>Bacillati</taxon>
        <taxon>Bacillota</taxon>
        <taxon>Clostridia</taxon>
        <taxon>Eubacteriales</taxon>
        <taxon>Clostridiaceae</taxon>
        <taxon>Clostridium</taxon>
    </lineage>
</organism>
<feature type="transmembrane region" description="Helical" evidence="13">
    <location>
        <begin position="91"/>
        <end position="114"/>
    </location>
</feature>
<dbReference type="PANTHER" id="PTHR35864">
    <property type="entry name" value="ZINC METALLOPROTEASE MJ0611-RELATED"/>
    <property type="match status" value="1"/>
</dbReference>
<evidence type="ECO:0000256" key="11">
    <source>
        <dbReference type="ARBA" id="ARBA00023049"/>
    </source>
</evidence>
<evidence type="ECO:0000256" key="10">
    <source>
        <dbReference type="ARBA" id="ARBA00022989"/>
    </source>
</evidence>
<evidence type="ECO:0000256" key="4">
    <source>
        <dbReference type="ARBA" id="ARBA00022475"/>
    </source>
</evidence>
<accession>A0A923E9H5</accession>
<dbReference type="GO" id="GO:0006508">
    <property type="term" value="P:proteolysis"/>
    <property type="evidence" value="ECO:0007669"/>
    <property type="project" value="UniProtKB-KW"/>
</dbReference>
<comment type="subcellular location">
    <subcellularLocation>
        <location evidence="2">Cell membrane</location>
        <topology evidence="2">Multi-pass membrane protein</topology>
    </subcellularLocation>
</comment>
<dbReference type="InterPro" id="IPR008915">
    <property type="entry name" value="Peptidase_M50"/>
</dbReference>
<dbReference type="Proteomes" id="UP000563151">
    <property type="component" value="Unassembled WGS sequence"/>
</dbReference>
<name>A0A923E9H5_CLOTT</name>
<dbReference type="GO" id="GO:0046872">
    <property type="term" value="F:metal ion binding"/>
    <property type="evidence" value="ECO:0007669"/>
    <property type="project" value="UniProtKB-KW"/>
</dbReference>
<evidence type="ECO:0000259" key="14">
    <source>
        <dbReference type="Pfam" id="PF02163"/>
    </source>
</evidence>
<evidence type="ECO:0000256" key="7">
    <source>
        <dbReference type="ARBA" id="ARBA00022723"/>
    </source>
</evidence>
<reference evidence="15 16" key="1">
    <citation type="submission" date="2020-04" db="EMBL/GenBank/DDBJ databases">
        <title>Genomic insights into acetone-butanol-ethanol (ABE) fermentation by sequencing solventogenic clostridia strains.</title>
        <authorList>
            <person name="Brown S."/>
        </authorList>
    </citation>
    <scope>NUCLEOTIDE SEQUENCE [LARGE SCALE GENOMIC DNA]</scope>
    <source>
        <strain evidence="15 16">DJ011</strain>
    </source>
</reference>
<dbReference type="RefSeq" id="WP_035148249.1">
    <property type="nucleotide sequence ID" value="NZ_JAAZWO010000007.1"/>
</dbReference>
<comment type="caution">
    <text evidence="15">The sequence shown here is derived from an EMBL/GenBank/DDBJ whole genome shotgun (WGS) entry which is preliminary data.</text>
</comment>
<protein>
    <submittedName>
        <fullName evidence="15">Site-2 protease family protein</fullName>
    </submittedName>
</protein>
<keyword evidence="9" id="KW-0862">Zinc</keyword>
<proteinExistence type="inferred from homology"/>
<keyword evidence="8" id="KW-0378">Hydrolase</keyword>
<gene>
    <name evidence="15" type="ORF">HGG79_07930</name>
</gene>
<sequence>MIFLGIDLFEKILMIPAILIAFTFHEYAHAWVADKLGDKTPKFQGRLTFNPIAHIDPIGFIMILLAGIGWAKPVQVNPRAFKNYYKDDLKVSIAGPLGNILAAVVFSGIIALTYKLVPGPIYNGGILYILIKIFYVTVYLNCILALFNIMPLPGLDGFHVLRDLAPAKFYKFSDVMYRYQMVIFILFIMIPGVSNFLVGKPASRLYGLILNLFNI</sequence>
<dbReference type="Pfam" id="PF02163">
    <property type="entry name" value="Peptidase_M50"/>
    <property type="match status" value="1"/>
</dbReference>
<evidence type="ECO:0000256" key="1">
    <source>
        <dbReference type="ARBA" id="ARBA00001947"/>
    </source>
</evidence>
<keyword evidence="16" id="KW-1185">Reference proteome</keyword>
<dbReference type="CDD" id="cd06158">
    <property type="entry name" value="S2P-M50_like_1"/>
    <property type="match status" value="1"/>
</dbReference>
<evidence type="ECO:0000256" key="5">
    <source>
        <dbReference type="ARBA" id="ARBA00022670"/>
    </source>
</evidence>
<dbReference type="InterPro" id="IPR052348">
    <property type="entry name" value="Metallopeptidase_M50B"/>
</dbReference>
<dbReference type="EMBL" id="JAAZWO010000007">
    <property type="protein sequence ID" value="MBC2397702.1"/>
    <property type="molecule type" value="Genomic_DNA"/>
</dbReference>